<dbReference type="WBParaSite" id="TASK_0000700801-mRNA-1">
    <property type="protein sequence ID" value="TASK_0000700801-mRNA-1"/>
    <property type="gene ID" value="TASK_0000700801"/>
</dbReference>
<accession>A0A0R3W999</accession>
<reference evidence="3" key="1">
    <citation type="submission" date="2017-02" db="UniProtKB">
        <authorList>
            <consortium name="WormBaseParasite"/>
        </authorList>
    </citation>
    <scope>IDENTIFICATION</scope>
</reference>
<evidence type="ECO:0000313" key="3">
    <source>
        <dbReference type="WBParaSite" id="TASK_0000700801-mRNA-1"/>
    </source>
</evidence>
<name>A0A0R3W999_TAEAS</name>
<evidence type="ECO:0000313" key="2">
    <source>
        <dbReference type="Proteomes" id="UP000282613"/>
    </source>
</evidence>
<dbReference type="Proteomes" id="UP000282613">
    <property type="component" value="Unassembled WGS sequence"/>
</dbReference>
<dbReference type="AlphaFoldDB" id="A0A0R3W999"/>
<proteinExistence type="predicted"/>
<organism evidence="3">
    <name type="scientific">Taenia asiatica</name>
    <name type="common">Asian tapeworm</name>
    <dbReference type="NCBI Taxonomy" id="60517"/>
    <lineage>
        <taxon>Eukaryota</taxon>
        <taxon>Metazoa</taxon>
        <taxon>Spiralia</taxon>
        <taxon>Lophotrochozoa</taxon>
        <taxon>Platyhelminthes</taxon>
        <taxon>Cestoda</taxon>
        <taxon>Eucestoda</taxon>
        <taxon>Cyclophyllidea</taxon>
        <taxon>Taeniidae</taxon>
        <taxon>Taenia</taxon>
    </lineage>
</organism>
<keyword evidence="2" id="KW-1185">Reference proteome</keyword>
<evidence type="ECO:0000313" key="1">
    <source>
        <dbReference type="EMBL" id="VDK37708.1"/>
    </source>
</evidence>
<gene>
    <name evidence="1" type="ORF">TASK_LOCUS7009</name>
</gene>
<dbReference type="STRING" id="60517.A0A0R3W999"/>
<dbReference type="EMBL" id="UYRS01018561">
    <property type="protein sequence ID" value="VDK37708.1"/>
    <property type="molecule type" value="Genomic_DNA"/>
</dbReference>
<reference evidence="1 2" key="2">
    <citation type="submission" date="2018-11" db="EMBL/GenBank/DDBJ databases">
        <authorList>
            <consortium name="Pathogen Informatics"/>
        </authorList>
    </citation>
    <scope>NUCLEOTIDE SEQUENCE [LARGE SCALE GENOMIC DNA]</scope>
</reference>
<protein>
    <submittedName>
        <fullName evidence="3">Tail fiber assembly protein</fullName>
    </submittedName>
</protein>
<sequence length="75" mass="8241">MSADIMEKSLIFNDYGSLLFPGYEGAYSDCSEYPCSSQDYLREGKIATEYTTHDAPGPTASVAACHWLGSKYSEL</sequence>